<name>A0ACC1JUQ2_9FUNG</name>
<sequence length="581" mass="62897">MRDRSGPEAEEGEITEAPARPRLRSRSRSRGADPDRGRSRSPAPRARPRGAAGSGSGVRVNNGRGAAASDGPVVPADFVLSFDKDDEAEAQRALEERRRRREAILQKHAAQTDSPSASSSAVSDSPSTRERGPPSVAVTTFALGRGGGASVQGMSAADYDPSADPKANSARHRVAVAAAAVTTSTKSMAAAPAAAGDGGSDDDGFDMFADTDEVVEARPHMAGTGVSAAASLMADSWDDSDGYYRTIVGELLDDRYLVQAFLGQGVFSSVVRAVDTRQQNAPVAIKIIRQNELMHRAGVKEQRVLERLQAADPADQMHVVRLTGSFAHRGHLCLCFELMSMNLREVVRKYGRATGLSLQAVRVYGTHLLLALDLLRRCGVVHGDVKPDNCFVSEQRNAARLGDLGSACDVGAAEITPYLVSRFYRAPEIILGLPYDGAVDVWSLGATLFELYTGRILFPGRDNNHMLRLMMEARGHIPNRMLRRGQFWQQHFEDNGGSTMDFVARASDPLSGAASERRMVFARPALDIRARVLQATPDAAPEDTQQALRFASLLERCLELSPEKRIAPIDALRHPFFAEKQ</sequence>
<dbReference type="Proteomes" id="UP001140234">
    <property type="component" value="Unassembled WGS sequence"/>
</dbReference>
<organism evidence="1 2">
    <name type="scientific">Coemansia nantahalensis</name>
    <dbReference type="NCBI Taxonomy" id="2789366"/>
    <lineage>
        <taxon>Eukaryota</taxon>
        <taxon>Fungi</taxon>
        <taxon>Fungi incertae sedis</taxon>
        <taxon>Zoopagomycota</taxon>
        <taxon>Kickxellomycotina</taxon>
        <taxon>Kickxellomycetes</taxon>
        <taxon>Kickxellales</taxon>
        <taxon>Kickxellaceae</taxon>
        <taxon>Coemansia</taxon>
    </lineage>
</organism>
<comment type="caution">
    <text evidence="1">The sequence shown here is derived from an EMBL/GenBank/DDBJ whole genome shotgun (WGS) entry which is preliminary data.</text>
</comment>
<keyword evidence="2" id="KW-1185">Reference proteome</keyword>
<gene>
    <name evidence="1" type="primary">PRP4</name>
    <name evidence="1" type="ORF">IWQ57_003936</name>
</gene>
<reference evidence="1" key="1">
    <citation type="submission" date="2022-07" db="EMBL/GenBank/DDBJ databases">
        <title>Phylogenomic reconstructions and comparative analyses of Kickxellomycotina fungi.</title>
        <authorList>
            <person name="Reynolds N.K."/>
            <person name="Stajich J.E."/>
            <person name="Barry K."/>
            <person name="Grigoriev I.V."/>
            <person name="Crous P."/>
            <person name="Smith M.E."/>
        </authorList>
    </citation>
    <scope>NUCLEOTIDE SEQUENCE</scope>
    <source>
        <strain evidence="1">CBS 109366</strain>
    </source>
</reference>
<keyword evidence="1" id="KW-0808">Transferase</keyword>
<evidence type="ECO:0000313" key="1">
    <source>
        <dbReference type="EMBL" id="KAJ2767470.1"/>
    </source>
</evidence>
<dbReference type="EMBL" id="JANBUJ010001415">
    <property type="protein sequence ID" value="KAJ2767470.1"/>
    <property type="molecule type" value="Genomic_DNA"/>
</dbReference>
<keyword evidence="1" id="KW-0687">Ribonucleoprotein</keyword>
<accession>A0ACC1JUQ2</accession>
<proteinExistence type="predicted"/>
<evidence type="ECO:0000313" key="2">
    <source>
        <dbReference type="Proteomes" id="UP001140234"/>
    </source>
</evidence>
<protein>
    <submittedName>
        <fullName evidence="1">U4/U6 small nuclear ribonucleoprotein prp4</fullName>
        <ecNumber evidence="1">2.7.11.1</ecNumber>
    </submittedName>
</protein>
<dbReference type="EC" id="2.7.11.1" evidence="1"/>